<proteinExistence type="inferred from homology"/>
<dbReference type="eggNOG" id="COG0395">
    <property type="taxonomic scope" value="Bacteria"/>
</dbReference>
<comment type="subcellular location">
    <subcellularLocation>
        <location evidence="1 7">Cell membrane</location>
        <topology evidence="1 7">Multi-pass membrane protein</topology>
    </subcellularLocation>
</comment>
<evidence type="ECO:0000256" key="7">
    <source>
        <dbReference type="RuleBase" id="RU363032"/>
    </source>
</evidence>
<gene>
    <name evidence="10" type="ORF">BSCA_2302</name>
</gene>
<feature type="region of interest" description="Disordered" evidence="8">
    <location>
        <begin position="1"/>
        <end position="28"/>
    </location>
</feature>
<feature type="transmembrane region" description="Helical" evidence="7">
    <location>
        <begin position="109"/>
        <end position="128"/>
    </location>
</feature>
<evidence type="ECO:0000256" key="1">
    <source>
        <dbReference type="ARBA" id="ARBA00004651"/>
    </source>
</evidence>
<keyword evidence="3" id="KW-1003">Cell membrane</keyword>
<dbReference type="GO" id="GO:0055085">
    <property type="term" value="P:transmembrane transport"/>
    <property type="evidence" value="ECO:0007669"/>
    <property type="project" value="InterPro"/>
</dbReference>
<evidence type="ECO:0000256" key="2">
    <source>
        <dbReference type="ARBA" id="ARBA00022448"/>
    </source>
</evidence>
<feature type="transmembrane region" description="Helical" evidence="7">
    <location>
        <begin position="292"/>
        <end position="311"/>
    </location>
</feature>
<keyword evidence="5 7" id="KW-1133">Transmembrane helix</keyword>
<evidence type="ECO:0000256" key="5">
    <source>
        <dbReference type="ARBA" id="ARBA00022989"/>
    </source>
</evidence>
<evidence type="ECO:0000256" key="6">
    <source>
        <dbReference type="ARBA" id="ARBA00023136"/>
    </source>
</evidence>
<keyword evidence="2 7" id="KW-0813">Transport</keyword>
<dbReference type="PANTHER" id="PTHR43744">
    <property type="entry name" value="ABC TRANSPORTER PERMEASE PROTEIN MG189-RELATED-RELATED"/>
    <property type="match status" value="1"/>
</dbReference>
<evidence type="ECO:0000256" key="4">
    <source>
        <dbReference type="ARBA" id="ARBA00022692"/>
    </source>
</evidence>
<name>A0A087DEH4_9BIFI</name>
<dbReference type="SUPFAM" id="SSF161098">
    <property type="entry name" value="MetI-like"/>
    <property type="match status" value="1"/>
</dbReference>
<dbReference type="OrthoDB" id="2063054at2"/>
<dbReference type="AlphaFoldDB" id="A0A087DEH4"/>
<dbReference type="PANTHER" id="PTHR43744:SF9">
    <property type="entry name" value="POLYGALACTURONAN_RHAMNOGALACTURONAN TRANSPORT SYSTEM PERMEASE PROTEIN YTCP"/>
    <property type="match status" value="1"/>
</dbReference>
<reference evidence="10 11" key="1">
    <citation type="submission" date="2014-03" db="EMBL/GenBank/DDBJ databases">
        <title>Genomics of Bifidobacteria.</title>
        <authorList>
            <person name="Ventura M."/>
            <person name="Milani C."/>
            <person name="Lugli G.A."/>
        </authorList>
    </citation>
    <scope>NUCLEOTIDE SEQUENCE [LARGE SCALE GENOMIC DNA]</scope>
    <source>
        <strain evidence="10 11">LMG 21589</strain>
    </source>
</reference>
<feature type="transmembrane region" description="Helical" evidence="7">
    <location>
        <begin position="140"/>
        <end position="160"/>
    </location>
</feature>
<dbReference type="CDD" id="cd06261">
    <property type="entry name" value="TM_PBP2"/>
    <property type="match status" value="1"/>
</dbReference>
<evidence type="ECO:0000259" key="9">
    <source>
        <dbReference type="PROSITE" id="PS50928"/>
    </source>
</evidence>
<feature type="domain" description="ABC transmembrane type-1" evidence="9">
    <location>
        <begin position="105"/>
        <end position="315"/>
    </location>
</feature>
<dbReference type="GO" id="GO:0005886">
    <property type="term" value="C:plasma membrane"/>
    <property type="evidence" value="ECO:0007669"/>
    <property type="project" value="UniProtKB-SubCell"/>
</dbReference>
<protein>
    <submittedName>
        <fullName evidence="10">Binding-protein-dependent transport system inner membrane protein</fullName>
    </submittedName>
</protein>
<dbReference type="Proteomes" id="UP000029033">
    <property type="component" value="Unassembled WGS sequence"/>
</dbReference>
<evidence type="ECO:0000256" key="8">
    <source>
        <dbReference type="SAM" id="MobiDB-lite"/>
    </source>
</evidence>
<dbReference type="GeneID" id="85166660"/>
<keyword evidence="11" id="KW-1185">Reference proteome</keyword>
<dbReference type="STRING" id="158787.BSCA_2302"/>
<dbReference type="Gene3D" id="1.10.3720.10">
    <property type="entry name" value="MetI-like"/>
    <property type="match status" value="1"/>
</dbReference>
<evidence type="ECO:0000313" key="11">
    <source>
        <dbReference type="Proteomes" id="UP000029033"/>
    </source>
</evidence>
<evidence type="ECO:0000313" key="10">
    <source>
        <dbReference type="EMBL" id="KFI93924.1"/>
    </source>
</evidence>
<organism evidence="10 11">
    <name type="scientific">Bifidobacterium scardovii</name>
    <dbReference type="NCBI Taxonomy" id="158787"/>
    <lineage>
        <taxon>Bacteria</taxon>
        <taxon>Bacillati</taxon>
        <taxon>Actinomycetota</taxon>
        <taxon>Actinomycetes</taxon>
        <taxon>Bifidobacteriales</taxon>
        <taxon>Bifidobacteriaceae</taxon>
        <taxon>Bifidobacterium</taxon>
    </lineage>
</organism>
<keyword evidence="6 7" id="KW-0472">Membrane</keyword>
<evidence type="ECO:0000256" key="3">
    <source>
        <dbReference type="ARBA" id="ARBA00022475"/>
    </source>
</evidence>
<dbReference type="InterPro" id="IPR035906">
    <property type="entry name" value="MetI-like_sf"/>
</dbReference>
<keyword evidence="4 7" id="KW-0812">Transmembrane</keyword>
<dbReference type="EMBL" id="JGZO01000011">
    <property type="protein sequence ID" value="KFI93924.1"/>
    <property type="molecule type" value="Genomic_DNA"/>
</dbReference>
<comment type="similarity">
    <text evidence="7">Belongs to the binding-protein-dependent transport system permease family.</text>
</comment>
<dbReference type="InterPro" id="IPR000515">
    <property type="entry name" value="MetI-like"/>
</dbReference>
<feature type="transmembrane region" description="Helical" evidence="7">
    <location>
        <begin position="172"/>
        <end position="192"/>
    </location>
</feature>
<dbReference type="RefSeq" id="WP_033517105.1">
    <property type="nucleotide sequence ID" value="NZ_CAUPKV010000013.1"/>
</dbReference>
<feature type="transmembrane region" description="Helical" evidence="7">
    <location>
        <begin position="212"/>
        <end position="236"/>
    </location>
</feature>
<comment type="caution">
    <text evidence="10">The sequence shown here is derived from an EMBL/GenBank/DDBJ whole genome shotgun (WGS) entry which is preliminary data.</text>
</comment>
<dbReference type="Pfam" id="PF00528">
    <property type="entry name" value="BPD_transp_1"/>
    <property type="match status" value="1"/>
</dbReference>
<accession>A0A087DEH4</accession>
<sequence>MSSATLTPGAAPAFSPAPKRASDDIPFNPKVRQHKSPGDWVVDIVIVAILVLVVVAVIYPLWFVVIASVSDQTLVSNGQVTVVPRGFSLGGYAKVFADTRIWAGYRNTILYSLVGTLVNMVVTIPVAFGLSRREFKARRVILFLFTFTMFFSGGLIPQYLLYKQLGLLDSMLVFILPGAVSVYNVIVARSFFETSIPEELHDAAQIDGLSYFGYFFRIVLPLSSAIIAVIALYYFVGHWNDFFTGLVFIRDGDKQPLQNVLRSILLANQTNMTGQSSGGMNMLEQQQFANQIKYGVIIVSTLPLLVIYPFLQKYFNKGVMIGAVKG</sequence>
<dbReference type="PROSITE" id="PS50928">
    <property type="entry name" value="ABC_TM1"/>
    <property type="match status" value="1"/>
</dbReference>
<feature type="transmembrane region" description="Helical" evidence="7">
    <location>
        <begin position="40"/>
        <end position="62"/>
    </location>
</feature>